<dbReference type="VEuPathDB" id="FungiDB:PADG_00664"/>
<feature type="compositionally biased region" description="Basic and acidic residues" evidence="1">
    <location>
        <begin position="239"/>
        <end position="255"/>
    </location>
</feature>
<evidence type="ECO:0000313" key="2">
    <source>
        <dbReference type="EMBL" id="ODH28690.1"/>
    </source>
</evidence>
<comment type="caution">
    <text evidence="2">The sequence shown here is derived from an EMBL/GenBank/DDBJ whole genome shotgun (WGS) entry which is preliminary data.</text>
</comment>
<dbReference type="AlphaFoldDB" id="A0A1D2JEP4"/>
<dbReference type="Pfam" id="PF11927">
    <property type="entry name" value="HODM_asu-like"/>
    <property type="match status" value="1"/>
</dbReference>
<feature type="region of interest" description="Disordered" evidence="1">
    <location>
        <begin position="235"/>
        <end position="261"/>
    </location>
</feature>
<dbReference type="EMBL" id="LZYO01000143">
    <property type="protein sequence ID" value="ODH28690.1"/>
    <property type="molecule type" value="Genomic_DNA"/>
</dbReference>
<dbReference type="InterPro" id="IPR021848">
    <property type="entry name" value="HODM_asu-like"/>
</dbReference>
<evidence type="ECO:0000313" key="3">
    <source>
        <dbReference type="Proteomes" id="UP000242814"/>
    </source>
</evidence>
<evidence type="ECO:0000256" key="1">
    <source>
        <dbReference type="SAM" id="MobiDB-lite"/>
    </source>
</evidence>
<accession>A0A1D2JEP4</accession>
<dbReference type="VEuPathDB" id="FungiDB:PABG_02257"/>
<sequence length="439" mass="50578">MGHAAMLVDYVPYRDQITKAMDLLIQYFSMMNSMTKLVLCSLLMMVVQRQRASKRAEIEKQKKFEAILSTSDFPPVEPLKDFNWEKTEPLKLRPYKPKYHLTMALENLDPNELIPMDKTYKERITHRRELLKEYPDVVCRVNKDDDDADPRIRKAVEELYRYIMGIYLPGRYPQMFKLAPTEFETGPTLMVRNLITRELLPIQISPTRSTRSILETLIKSVDEDMLILLPEQNSDDEAVDSHKGGNSKHEKKDIYSDDSSAGRSVPVKYVLQAYATCFPSGFDTRKKLGKVLADIHEPVPGYKEKLEKSMDRFFHKLEPGKYVKRVNWSVTTGAELFAPFGGIHAVEGEGITPIKLEELDVDNTFLRCERQTLYRLPQSKALVFSFHTYRYPIQEIKHEGSGEDLVTAIDGVEEGSMSQMAGYKRIQAWGDAVKEFLRS</sequence>
<organism evidence="2 3">
    <name type="scientific">Paracoccidioides brasiliensis</name>
    <dbReference type="NCBI Taxonomy" id="121759"/>
    <lineage>
        <taxon>Eukaryota</taxon>
        <taxon>Fungi</taxon>
        <taxon>Dikarya</taxon>
        <taxon>Ascomycota</taxon>
        <taxon>Pezizomycotina</taxon>
        <taxon>Eurotiomycetes</taxon>
        <taxon>Eurotiomycetidae</taxon>
        <taxon>Onygenales</taxon>
        <taxon>Ajellomycetaceae</taxon>
        <taxon>Paracoccidioides</taxon>
    </lineage>
</organism>
<proteinExistence type="predicted"/>
<name>A0A1D2JEP4_PARBR</name>
<reference evidence="2 3" key="1">
    <citation type="submission" date="2016-06" db="EMBL/GenBank/DDBJ databases">
        <authorList>
            <person name="Kjaerup R.B."/>
            <person name="Dalgaard T.S."/>
            <person name="Juul-Madsen H.R."/>
        </authorList>
    </citation>
    <scope>NUCLEOTIDE SEQUENCE [LARGE SCALE GENOMIC DNA]</scope>
    <source>
        <strain evidence="2 3">Pb300</strain>
    </source>
</reference>
<protein>
    <submittedName>
        <fullName evidence="2">Uncharacterized protein</fullName>
    </submittedName>
</protein>
<dbReference type="Proteomes" id="UP000242814">
    <property type="component" value="Unassembled WGS sequence"/>
</dbReference>
<gene>
    <name evidence="2" type="ORF">ACO22_03909</name>
</gene>